<comment type="catalytic activity">
    <reaction evidence="8">
        <text>L-glutamate + NH4(+) + ATP = L-glutamine + ADP + phosphate + H(+)</text>
        <dbReference type="Rhea" id="RHEA:16169"/>
        <dbReference type="ChEBI" id="CHEBI:15378"/>
        <dbReference type="ChEBI" id="CHEBI:28938"/>
        <dbReference type="ChEBI" id="CHEBI:29985"/>
        <dbReference type="ChEBI" id="CHEBI:30616"/>
        <dbReference type="ChEBI" id="CHEBI:43474"/>
        <dbReference type="ChEBI" id="CHEBI:58359"/>
        <dbReference type="ChEBI" id="CHEBI:456216"/>
        <dbReference type="EC" id="6.3.1.2"/>
    </reaction>
</comment>
<dbReference type="EC" id="6.3.1.2" evidence="8"/>
<feature type="domain" description="GS beta-grasp" evidence="9">
    <location>
        <begin position="13"/>
        <end position="100"/>
    </location>
</feature>
<accession>H6Q4E6</accession>
<dbReference type="InterPro" id="IPR004809">
    <property type="entry name" value="Gln_synth_I"/>
</dbReference>
<evidence type="ECO:0000256" key="6">
    <source>
        <dbReference type="PROSITE-ProRule" id="PRU01330"/>
    </source>
</evidence>
<dbReference type="GO" id="GO:0005737">
    <property type="term" value="C:cytoplasm"/>
    <property type="evidence" value="ECO:0007669"/>
    <property type="project" value="TreeGrafter"/>
</dbReference>
<dbReference type="PROSITE" id="PS00180">
    <property type="entry name" value="GLNA_1"/>
    <property type="match status" value="1"/>
</dbReference>
<dbReference type="InterPro" id="IPR027302">
    <property type="entry name" value="Gln_synth_N_conserv_site"/>
</dbReference>
<dbReference type="Pfam" id="PF03951">
    <property type="entry name" value="Gln-synt_N"/>
    <property type="match status" value="1"/>
</dbReference>
<evidence type="ECO:0000256" key="3">
    <source>
        <dbReference type="PIRSR" id="PIRSR604809-2"/>
    </source>
</evidence>
<dbReference type="InterPro" id="IPR036651">
    <property type="entry name" value="Gln_synt_N_sf"/>
</dbReference>
<feature type="binding site" evidence="4">
    <location>
        <position position="216"/>
    </location>
    <ligand>
        <name>Mg(2+)</name>
        <dbReference type="ChEBI" id="CHEBI:18420"/>
        <label>1</label>
    </ligand>
</feature>
<dbReference type="AlphaFoldDB" id="H6Q4E6"/>
<gene>
    <name evidence="11" type="primary">glnA</name>
    <name evidence="11" type="ORF">WIGMOR_0155</name>
</gene>
<evidence type="ECO:0000256" key="8">
    <source>
        <dbReference type="RuleBase" id="RU004356"/>
    </source>
</evidence>
<dbReference type="PANTHER" id="PTHR43407:SF2">
    <property type="entry name" value="GLUTAMINE SYNTHETASE"/>
    <property type="match status" value="1"/>
</dbReference>
<protein>
    <recommendedName>
        <fullName evidence="8">Glutamine synthetase</fullName>
        <ecNumber evidence="8">6.3.1.2</ecNumber>
    </recommendedName>
</protein>
<keyword evidence="5" id="KW-0597">Phosphoprotein</keyword>
<evidence type="ECO:0000313" key="11">
    <source>
        <dbReference type="EMBL" id="AFA41006.1"/>
    </source>
</evidence>
<dbReference type="STRING" id="1142511.WIGMOR_0155"/>
<keyword evidence="12" id="KW-1185">Reference proteome</keyword>
<keyword evidence="4" id="KW-0479">Metal-binding</keyword>
<dbReference type="InterPro" id="IPR014746">
    <property type="entry name" value="Gln_synth/guanido_kin_cat_dom"/>
</dbReference>
<dbReference type="InterPro" id="IPR027303">
    <property type="entry name" value="Gln_synth_gly_rich_site"/>
</dbReference>
<dbReference type="PROSITE" id="PS00181">
    <property type="entry name" value="GLNA_ATP"/>
    <property type="match status" value="1"/>
</dbReference>
<feature type="domain" description="GS catalytic" evidence="10">
    <location>
        <begin position="108"/>
        <end position="472"/>
    </location>
</feature>
<reference evidence="11 12" key="1">
    <citation type="journal article" date="2012" name="MBio">
        <title>Insight into the transmission biology and species-specific functional capabilities of tsetse (Diptera: glossinidae) obligate symbiont wigglesworthia.</title>
        <authorList>
            <person name="Rio R.V."/>
            <person name="Symula R.E."/>
            <person name="Wang J."/>
            <person name="Lohs C."/>
            <person name="Wu Y.N."/>
            <person name="Snyder A.K."/>
            <person name="Bjornson R.D."/>
            <person name="Oshima K."/>
            <person name="Biehl B.S."/>
            <person name="Perna N.T."/>
            <person name="Hattori M."/>
            <person name="Aksoy S."/>
        </authorList>
    </citation>
    <scope>NUCLEOTIDE SEQUENCE [LARGE SCALE GENOMIC DNA]</scope>
    <source>
        <strain evidence="11">WGM</strain>
    </source>
</reference>
<feature type="binding site" evidence="4">
    <location>
        <position position="224"/>
    </location>
    <ligand>
        <name>Mg(2+)</name>
        <dbReference type="ChEBI" id="CHEBI:18420"/>
        <label>1</label>
    </ligand>
</feature>
<evidence type="ECO:0000256" key="1">
    <source>
        <dbReference type="ARBA" id="ARBA00009897"/>
    </source>
</evidence>
<name>H6Q4E6_WIGGL</name>
<dbReference type="GO" id="GO:0016020">
    <property type="term" value="C:membrane"/>
    <property type="evidence" value="ECO:0007669"/>
    <property type="project" value="TreeGrafter"/>
</dbReference>
<comment type="similarity">
    <text evidence="1 6 7">Belongs to the glutamine synthetase family.</text>
</comment>
<feature type="binding site" evidence="3">
    <location>
        <begin position="275"/>
        <end position="277"/>
    </location>
    <ligand>
        <name>ATP</name>
        <dbReference type="ChEBI" id="CHEBI:30616"/>
    </ligand>
</feature>
<feature type="binding site" evidence="2">
    <location>
        <begin position="268"/>
        <end position="269"/>
    </location>
    <ligand>
        <name>L-glutamate</name>
        <dbReference type="ChEBI" id="CHEBI:29985"/>
    </ligand>
</feature>
<feature type="binding site" evidence="3">
    <location>
        <position position="211"/>
    </location>
    <ligand>
        <name>ATP</name>
        <dbReference type="ChEBI" id="CHEBI:30616"/>
    </ligand>
</feature>
<feature type="binding site" evidence="3">
    <location>
        <position position="343"/>
    </location>
    <ligand>
        <name>ATP</name>
        <dbReference type="ChEBI" id="CHEBI:30616"/>
    </ligand>
</feature>
<dbReference type="InterPro" id="IPR008147">
    <property type="entry name" value="Gln_synt_N"/>
</dbReference>
<evidence type="ECO:0000259" key="9">
    <source>
        <dbReference type="PROSITE" id="PS51986"/>
    </source>
</evidence>
<dbReference type="Gene3D" id="3.30.590.10">
    <property type="entry name" value="Glutamine synthetase/guanido kinase, catalytic domain"/>
    <property type="match status" value="1"/>
</dbReference>
<dbReference type="Proteomes" id="UP000009061">
    <property type="component" value="Chromosome"/>
</dbReference>
<feature type="binding site" evidence="2">
    <location>
        <position position="363"/>
    </location>
    <ligand>
        <name>L-glutamate</name>
        <dbReference type="ChEBI" id="CHEBI:29985"/>
    </ligand>
</feature>
<dbReference type="PROSITE" id="PS51987">
    <property type="entry name" value="GS_CATALYTIC"/>
    <property type="match status" value="1"/>
</dbReference>
<dbReference type="GO" id="GO:0019740">
    <property type="term" value="P:nitrogen utilization"/>
    <property type="evidence" value="ECO:0007669"/>
    <property type="project" value="TreeGrafter"/>
</dbReference>
<dbReference type="NCBIfam" id="TIGR00653">
    <property type="entry name" value="GlnA"/>
    <property type="match status" value="1"/>
</dbReference>
<dbReference type="PROSITE" id="PS51986">
    <property type="entry name" value="GS_BETA_GRASP"/>
    <property type="match status" value="1"/>
</dbReference>
<evidence type="ECO:0000256" key="5">
    <source>
        <dbReference type="PIRSR" id="PIRSR604809-50"/>
    </source>
</evidence>
<dbReference type="SUPFAM" id="SSF54368">
    <property type="entry name" value="Glutamine synthetase, N-terminal domain"/>
    <property type="match status" value="1"/>
</dbReference>
<evidence type="ECO:0000256" key="7">
    <source>
        <dbReference type="RuleBase" id="RU000384"/>
    </source>
</evidence>
<evidence type="ECO:0000256" key="4">
    <source>
        <dbReference type="PIRSR" id="PIRSR604809-3"/>
    </source>
</evidence>
<feature type="binding site" evidence="4">
    <location>
        <position position="133"/>
    </location>
    <ligand>
        <name>Mg(2+)</name>
        <dbReference type="ChEBI" id="CHEBI:18420"/>
        <label>1</label>
    </ligand>
</feature>
<comment type="cofactor">
    <cofactor evidence="4">
        <name>Mg(2+)</name>
        <dbReference type="ChEBI" id="CHEBI:18420"/>
    </cofactor>
    <text evidence="4">Binds 2 Mg(2+) ions per subunit.</text>
</comment>
<dbReference type="KEGG" id="wgl:WIGMOR_0155"/>
<feature type="modified residue" description="O-AMP-tyrosine" evidence="5">
    <location>
        <position position="401"/>
    </location>
</feature>
<evidence type="ECO:0000256" key="2">
    <source>
        <dbReference type="PIRSR" id="PIRSR604809-1"/>
    </source>
</evidence>
<dbReference type="SMART" id="SM01230">
    <property type="entry name" value="Gln-synt_C"/>
    <property type="match status" value="1"/>
</dbReference>
<dbReference type="GO" id="GO:0004356">
    <property type="term" value="F:glutamine synthetase activity"/>
    <property type="evidence" value="ECO:0007669"/>
    <property type="project" value="UniProtKB-EC"/>
</dbReference>
<keyword evidence="3 8" id="KW-0067">ATP-binding</keyword>
<dbReference type="InterPro" id="IPR008146">
    <property type="entry name" value="Gln_synth_cat_dom"/>
</dbReference>
<dbReference type="Pfam" id="PF00120">
    <property type="entry name" value="Gln-synt_C"/>
    <property type="match status" value="1"/>
</dbReference>
<dbReference type="HOGENOM" id="CLU_017290_1_2_6"/>
<feature type="binding site" evidence="4">
    <location>
        <position position="273"/>
    </location>
    <ligand>
        <name>Mg(2+)</name>
        <dbReference type="ChEBI" id="CHEBI:18420"/>
        <label>1</label>
    </ligand>
</feature>
<dbReference type="GO" id="GO:0046872">
    <property type="term" value="F:metal ion binding"/>
    <property type="evidence" value="ECO:0007669"/>
    <property type="project" value="UniProtKB-KW"/>
</dbReference>
<dbReference type="GO" id="GO:0005524">
    <property type="term" value="F:ATP binding"/>
    <property type="evidence" value="ECO:0007669"/>
    <property type="project" value="UniProtKB-KW"/>
</dbReference>
<dbReference type="Gene3D" id="3.10.20.70">
    <property type="entry name" value="Glutamine synthetase, N-terminal domain"/>
    <property type="match status" value="1"/>
</dbReference>
<evidence type="ECO:0000313" key="12">
    <source>
        <dbReference type="Proteomes" id="UP000009061"/>
    </source>
</evidence>
<keyword evidence="3 8" id="KW-0547">Nucleotide-binding</keyword>
<evidence type="ECO:0000259" key="10">
    <source>
        <dbReference type="PROSITE" id="PS51987"/>
    </source>
</evidence>
<organism evidence="11 12">
    <name type="scientific">Wigglesworthia glossinidia endosymbiont of Glossina morsitans morsitans</name>
    <name type="common">Yale colony</name>
    <dbReference type="NCBI Taxonomy" id="1142511"/>
    <lineage>
        <taxon>Bacteria</taxon>
        <taxon>Pseudomonadati</taxon>
        <taxon>Pseudomonadota</taxon>
        <taxon>Gammaproteobacteria</taxon>
        <taxon>Enterobacterales</taxon>
        <taxon>Erwiniaceae</taxon>
        <taxon>Wigglesworthia</taxon>
    </lineage>
</organism>
<keyword evidence="8" id="KW-0436">Ligase</keyword>
<dbReference type="GO" id="GO:0006542">
    <property type="term" value="P:glutamine biosynthetic process"/>
    <property type="evidence" value="ECO:0007669"/>
    <property type="project" value="InterPro"/>
</dbReference>
<feature type="binding site" evidence="4">
    <location>
        <position position="361"/>
    </location>
    <ligand>
        <name>Mg(2+)</name>
        <dbReference type="ChEBI" id="CHEBI:18420"/>
        <label>1</label>
    </ligand>
</feature>
<feature type="binding site" evidence="4">
    <location>
        <position position="135"/>
    </location>
    <ligand>
        <name>Mg(2+)</name>
        <dbReference type="ChEBI" id="CHEBI:18420"/>
        <label>2</label>
    </ligand>
</feature>
<feature type="binding site" evidence="2">
    <location>
        <position position="325"/>
    </location>
    <ligand>
        <name>L-glutamate</name>
        <dbReference type="ChEBI" id="CHEBI:29985"/>
    </ligand>
</feature>
<keyword evidence="4" id="KW-0460">Magnesium</keyword>
<dbReference type="eggNOG" id="COG0174">
    <property type="taxonomic scope" value="Bacteria"/>
</dbReference>
<feature type="binding site" evidence="2">
    <location>
        <position position="343"/>
    </location>
    <ligand>
        <name>L-glutamate</name>
        <dbReference type="ChEBI" id="CHEBI:29985"/>
    </ligand>
</feature>
<sequence length="472" mass="53796">MHIDNIMNLIKNKNIMFIDFRFTDILGKEQHLTIPAPTKKEKLHQIFQNGKIFDGSSITGWKDVHESDVLLVPDINKILIDPFYHDPTLVVRCDIFEPDKSRDYNRDPRSIAKRAEIFLKKSGIGDAIYFGPEPEFFLFDDIRFYTDIHGSQVIIDDIEAAWNTGKYYANGNKGYRPYIKSGYLPLPPIDSSQNIRSSMCTFMKKMDIEVEAHHHEVATAGQNEIATRHNTLIKKADEVQIYKYIVHNTACLFKKTATFMPKPIRGDNGSGMHCHVSMKKNAKNIFFGKEYGNLSKLALFCIGGVIKHAKAINAFSNPTTNSYKRLVPGYEAPTILSYAIKNRSAAIRIPVFDDSNSCRFEIRFPDATANPYLLFSSILMAFLDGINNQISPGIPIEKNLYACDTKALKNINYISSSLQEALNALDQDRKFLIQGEVFTHDFIDSYISIRQKQINKVRATPDPIEFELYYLS</sequence>
<dbReference type="PANTHER" id="PTHR43407">
    <property type="entry name" value="GLUTAMINE SYNTHETASE"/>
    <property type="match status" value="1"/>
</dbReference>
<dbReference type="EMBL" id="CP003315">
    <property type="protein sequence ID" value="AFA41006.1"/>
    <property type="molecule type" value="Genomic_DNA"/>
</dbReference>
<feature type="binding site" evidence="2">
    <location>
        <position position="331"/>
    </location>
    <ligand>
        <name>L-glutamate</name>
        <dbReference type="ChEBI" id="CHEBI:29985"/>
    </ligand>
</feature>
<proteinExistence type="inferred from homology"/>
<dbReference type="SUPFAM" id="SSF55931">
    <property type="entry name" value="Glutamine synthetase/guanido kinase"/>
    <property type="match status" value="1"/>
</dbReference>